<evidence type="ECO:0000313" key="3">
    <source>
        <dbReference type="EMBL" id="HEN42754.1"/>
    </source>
</evidence>
<dbReference type="PROSITE" id="PS50110">
    <property type="entry name" value="RESPONSE_REGULATORY"/>
    <property type="match status" value="1"/>
</dbReference>
<sequence>MEELLIAEKDPATRQQIAEHFIREGYAVTVTDTLPNALSSILKKVTRVVLLGAKFDELPTFDLIDLLKKCNQKLAIILVSDELPLPLLRKVRSSGIFYHALKPSGPEDVEEICQAVRCAFGSGMKGHAAP</sequence>
<proteinExistence type="predicted"/>
<gene>
    <name evidence="3" type="ORF">ENQ87_10335</name>
</gene>
<dbReference type="Gene3D" id="3.40.50.2300">
    <property type="match status" value="1"/>
</dbReference>
<reference evidence="3" key="1">
    <citation type="journal article" date="2020" name="mSystems">
        <title>Genome- and Community-Level Interaction Insights into Carbon Utilization and Element Cycling Functions of Hydrothermarchaeota in Hydrothermal Sediment.</title>
        <authorList>
            <person name="Zhou Z."/>
            <person name="Liu Y."/>
            <person name="Xu W."/>
            <person name="Pan J."/>
            <person name="Luo Z.H."/>
            <person name="Li M."/>
        </authorList>
    </citation>
    <scope>NUCLEOTIDE SEQUENCE [LARGE SCALE GENOMIC DNA]</scope>
    <source>
        <strain evidence="3">SpSt-349</strain>
    </source>
</reference>
<evidence type="ECO:0000259" key="2">
    <source>
        <dbReference type="PROSITE" id="PS50110"/>
    </source>
</evidence>
<comment type="caution">
    <text evidence="1">Lacks conserved residue(s) required for the propagation of feature annotation.</text>
</comment>
<dbReference type="InterPro" id="IPR001789">
    <property type="entry name" value="Sig_transdc_resp-reg_receiver"/>
</dbReference>
<dbReference type="SUPFAM" id="SSF52172">
    <property type="entry name" value="CheY-like"/>
    <property type="match status" value="1"/>
</dbReference>
<dbReference type="InterPro" id="IPR011006">
    <property type="entry name" value="CheY-like_superfamily"/>
</dbReference>
<dbReference type="GO" id="GO:0000160">
    <property type="term" value="P:phosphorelay signal transduction system"/>
    <property type="evidence" value="ECO:0007669"/>
    <property type="project" value="InterPro"/>
</dbReference>
<feature type="domain" description="Response regulatory" evidence="2">
    <location>
        <begin position="3"/>
        <end position="117"/>
    </location>
</feature>
<accession>A0A831UI58</accession>
<dbReference type="CDD" id="cd00156">
    <property type="entry name" value="REC"/>
    <property type="match status" value="1"/>
</dbReference>
<organism evidence="3">
    <name type="scientific">Geobacter metallireducens</name>
    <dbReference type="NCBI Taxonomy" id="28232"/>
    <lineage>
        <taxon>Bacteria</taxon>
        <taxon>Pseudomonadati</taxon>
        <taxon>Thermodesulfobacteriota</taxon>
        <taxon>Desulfuromonadia</taxon>
        <taxon>Geobacterales</taxon>
        <taxon>Geobacteraceae</taxon>
        <taxon>Geobacter</taxon>
    </lineage>
</organism>
<name>A0A831UI58_GEOME</name>
<protein>
    <submittedName>
        <fullName evidence="3">Response regulator</fullName>
    </submittedName>
</protein>
<comment type="caution">
    <text evidence="3">The sequence shown here is derived from an EMBL/GenBank/DDBJ whole genome shotgun (WGS) entry which is preliminary data.</text>
</comment>
<dbReference type="Pfam" id="PF00072">
    <property type="entry name" value="Response_reg"/>
    <property type="match status" value="1"/>
</dbReference>
<dbReference type="AlphaFoldDB" id="A0A831UI58"/>
<dbReference type="EMBL" id="DSOV01000044">
    <property type="protein sequence ID" value="HEN42754.1"/>
    <property type="molecule type" value="Genomic_DNA"/>
</dbReference>
<evidence type="ECO:0000256" key="1">
    <source>
        <dbReference type="PROSITE-ProRule" id="PRU00169"/>
    </source>
</evidence>